<dbReference type="PROSITE" id="PS00018">
    <property type="entry name" value="EF_HAND_1"/>
    <property type="match status" value="1"/>
</dbReference>
<gene>
    <name evidence="8" type="ORF">CP557_15850</name>
</gene>
<evidence type="ECO:0000313" key="8">
    <source>
        <dbReference type="EMBL" id="PCR91865.1"/>
    </source>
</evidence>
<dbReference type="Pfam" id="PF00404">
    <property type="entry name" value="Dockerin_1"/>
    <property type="match status" value="1"/>
</dbReference>
<dbReference type="SUPFAM" id="SSF51445">
    <property type="entry name" value="(Trans)glycosidases"/>
    <property type="match status" value="1"/>
</dbReference>
<keyword evidence="2" id="KW-0119">Carbohydrate metabolism</keyword>
<dbReference type="PANTHER" id="PTHR31297">
    <property type="entry name" value="GLUCAN ENDO-1,6-BETA-GLUCOSIDASE B"/>
    <property type="match status" value="1"/>
</dbReference>
<proteinExistence type="predicted"/>
<evidence type="ECO:0000256" key="1">
    <source>
        <dbReference type="ARBA" id="ARBA00022801"/>
    </source>
</evidence>
<dbReference type="InterPro" id="IPR001547">
    <property type="entry name" value="Glyco_hydro_5"/>
</dbReference>
<dbReference type="SUPFAM" id="SSF63446">
    <property type="entry name" value="Type I dockerin domain"/>
    <property type="match status" value="1"/>
</dbReference>
<dbReference type="RefSeq" id="WP_097380797.1">
    <property type="nucleotide sequence ID" value="NZ_NXNI01000001.1"/>
</dbReference>
<dbReference type="GO" id="GO:0005509">
    <property type="term" value="F:calcium ion binding"/>
    <property type="evidence" value="ECO:0007669"/>
    <property type="project" value="InterPro"/>
</dbReference>
<sequence length="498" mass="55728">MDYDNRAGEKRLPERADRRSRRPTRRAFVKAAGVGTIGLALGGLAGSAAAVDTPTPRLGTDGKWIVTEDGQRVKPRGVSPASLDYLESVHPRSQREILEHATDGEQWHPNTVRLPVGEAAVHERGMQYVVDDLLRPAVDLLADRGVYAMIDFHIIRPYVEALSHGEGMVEDGWSDSLDGLGFDPHVGTDDLLTEFWGAVAPEFADDENVLFELFNEPTLPVTWSTYGEHGPSVQTREDEWMLWRDTAQSWVDSIRDEAPETPIVIGSPDWTSRTKFAAEYPFDGENLIYSGHIYPDNGLPHDTLERGEEGDTYEVGPFDPEYGAPAEDVPVIVTEFGWDPDEEFREHVEFGTTSGWGEPVREWLESYDNMGWIAWCFDDTWAPTFFDSPGDGAGQPWELKDDPEQMGRFVREWLEETKDDVIVDGSDAIAVGDYEAQDTNDDGRYEDVNGDGATTHEDVNAFFENLESDGVQENPEAFDFDGNGRIGFSDVLELLRRT</sequence>
<name>A0A2A5QYF3_9EURY</name>
<dbReference type="InterPro" id="IPR036439">
    <property type="entry name" value="Dockerin_dom_sf"/>
</dbReference>
<dbReference type="AlphaFoldDB" id="A0A2A5QYF3"/>
<evidence type="ECO:0000256" key="6">
    <source>
        <dbReference type="SAM" id="Phobius"/>
    </source>
</evidence>
<feature type="compositionally biased region" description="Basic and acidic residues" evidence="5">
    <location>
        <begin position="1"/>
        <end position="17"/>
    </location>
</feature>
<dbReference type="PROSITE" id="PS50222">
    <property type="entry name" value="EF_HAND_2"/>
    <property type="match status" value="1"/>
</dbReference>
<evidence type="ECO:0000259" key="7">
    <source>
        <dbReference type="PROSITE" id="PS50222"/>
    </source>
</evidence>
<evidence type="ECO:0000256" key="2">
    <source>
        <dbReference type="ARBA" id="ARBA00023277"/>
    </source>
</evidence>
<dbReference type="GO" id="GO:0009251">
    <property type="term" value="P:glucan catabolic process"/>
    <property type="evidence" value="ECO:0007669"/>
    <property type="project" value="TreeGrafter"/>
</dbReference>
<keyword evidence="1" id="KW-0378">Hydrolase</keyword>
<evidence type="ECO:0000256" key="4">
    <source>
        <dbReference type="ARBA" id="ARBA00023326"/>
    </source>
</evidence>
<dbReference type="GO" id="GO:0009986">
    <property type="term" value="C:cell surface"/>
    <property type="evidence" value="ECO:0007669"/>
    <property type="project" value="TreeGrafter"/>
</dbReference>
<feature type="transmembrane region" description="Helical" evidence="6">
    <location>
        <begin position="27"/>
        <end position="51"/>
    </location>
</feature>
<dbReference type="InterPro" id="IPR050386">
    <property type="entry name" value="Glycosyl_hydrolase_5"/>
</dbReference>
<dbReference type="PROSITE" id="PS51318">
    <property type="entry name" value="TAT"/>
    <property type="match status" value="1"/>
</dbReference>
<dbReference type="InterPro" id="IPR018247">
    <property type="entry name" value="EF_Hand_1_Ca_BS"/>
</dbReference>
<dbReference type="Pfam" id="PF00150">
    <property type="entry name" value="Cellulase"/>
    <property type="match status" value="1"/>
</dbReference>
<dbReference type="Proteomes" id="UP000219689">
    <property type="component" value="Unassembled WGS sequence"/>
</dbReference>
<accession>A0A2A5QYF3</accession>
<comment type="caution">
    <text evidence="8">The sequence shown here is derived from an EMBL/GenBank/DDBJ whole genome shotgun (WGS) entry which is preliminary data.</text>
</comment>
<feature type="region of interest" description="Disordered" evidence="5">
    <location>
        <begin position="1"/>
        <end position="24"/>
    </location>
</feature>
<keyword evidence="6" id="KW-0472">Membrane</keyword>
<dbReference type="InterPro" id="IPR002048">
    <property type="entry name" value="EF_hand_dom"/>
</dbReference>
<dbReference type="InterPro" id="IPR002105">
    <property type="entry name" value="Dockerin_1_rpt"/>
</dbReference>
<dbReference type="PROSITE" id="PS00659">
    <property type="entry name" value="GLYCOSYL_HYDROL_F5"/>
    <property type="match status" value="1"/>
</dbReference>
<dbReference type="EMBL" id="NXNI01000001">
    <property type="protein sequence ID" value="PCR91865.1"/>
    <property type="molecule type" value="Genomic_DNA"/>
</dbReference>
<reference evidence="8 9" key="1">
    <citation type="submission" date="2017-09" db="EMBL/GenBank/DDBJ databases">
        <title>Genome sequences of Natrinema ejinorence JCM 13890T.</title>
        <authorList>
            <person name="Roh S.W."/>
            <person name="Kim Y.B."/>
            <person name="Kim J.Y."/>
        </authorList>
    </citation>
    <scope>NUCLEOTIDE SEQUENCE [LARGE SCALE GENOMIC DNA]</scope>
    <source>
        <strain evidence="8 9">JCM 13890</strain>
    </source>
</reference>
<keyword evidence="6" id="KW-0812">Transmembrane</keyword>
<evidence type="ECO:0000256" key="5">
    <source>
        <dbReference type="SAM" id="MobiDB-lite"/>
    </source>
</evidence>
<dbReference type="PANTHER" id="PTHR31297:SF41">
    <property type="entry name" value="ENDOGLUCANASE, PUTATIVE (AFU_ORTHOLOGUE AFUA_5G01830)-RELATED"/>
    <property type="match status" value="1"/>
</dbReference>
<dbReference type="GO" id="GO:0008422">
    <property type="term" value="F:beta-glucosidase activity"/>
    <property type="evidence" value="ECO:0007669"/>
    <property type="project" value="TreeGrafter"/>
</dbReference>
<keyword evidence="6" id="KW-1133">Transmembrane helix</keyword>
<evidence type="ECO:0000256" key="3">
    <source>
        <dbReference type="ARBA" id="ARBA00023295"/>
    </source>
</evidence>
<dbReference type="InterPro" id="IPR006311">
    <property type="entry name" value="TAT_signal"/>
</dbReference>
<keyword evidence="9" id="KW-1185">Reference proteome</keyword>
<evidence type="ECO:0000313" key="9">
    <source>
        <dbReference type="Proteomes" id="UP000219689"/>
    </source>
</evidence>
<dbReference type="Gene3D" id="3.20.20.80">
    <property type="entry name" value="Glycosidases"/>
    <property type="match status" value="1"/>
</dbReference>
<dbReference type="InterPro" id="IPR018087">
    <property type="entry name" value="Glyco_hydro_5_CS"/>
</dbReference>
<keyword evidence="3" id="KW-0326">Glycosidase</keyword>
<dbReference type="GO" id="GO:0005576">
    <property type="term" value="C:extracellular region"/>
    <property type="evidence" value="ECO:0007669"/>
    <property type="project" value="TreeGrafter"/>
</dbReference>
<dbReference type="InterPro" id="IPR017853">
    <property type="entry name" value="GH"/>
</dbReference>
<organism evidence="8 9">
    <name type="scientific">Natrinema ejinorense</name>
    <dbReference type="NCBI Taxonomy" id="373386"/>
    <lineage>
        <taxon>Archaea</taxon>
        <taxon>Methanobacteriati</taxon>
        <taxon>Methanobacteriota</taxon>
        <taxon>Stenosarchaea group</taxon>
        <taxon>Halobacteria</taxon>
        <taxon>Halobacteriales</taxon>
        <taxon>Natrialbaceae</taxon>
        <taxon>Natrinema</taxon>
    </lineage>
</organism>
<dbReference type="OrthoDB" id="8638at2157"/>
<feature type="domain" description="EF-hand" evidence="7">
    <location>
        <begin position="476"/>
        <end position="498"/>
    </location>
</feature>
<keyword evidence="4" id="KW-0624">Polysaccharide degradation</keyword>
<protein>
    <recommendedName>
        <fullName evidence="7">EF-hand domain-containing protein</fullName>
    </recommendedName>
</protein>